<dbReference type="SUPFAM" id="SSF56322">
    <property type="entry name" value="ADC synthase"/>
    <property type="match status" value="1"/>
</dbReference>
<reference evidence="5 6" key="1">
    <citation type="submission" date="2019-02" db="EMBL/GenBank/DDBJ databases">
        <title>Deep-cultivation of Planctomycetes and their phenomic and genomic characterization uncovers novel biology.</title>
        <authorList>
            <person name="Wiegand S."/>
            <person name="Jogler M."/>
            <person name="Boedeker C."/>
            <person name="Pinto D."/>
            <person name="Vollmers J."/>
            <person name="Rivas-Marin E."/>
            <person name="Kohn T."/>
            <person name="Peeters S.H."/>
            <person name="Heuer A."/>
            <person name="Rast P."/>
            <person name="Oberbeckmann S."/>
            <person name="Bunk B."/>
            <person name="Jeske O."/>
            <person name="Meyerdierks A."/>
            <person name="Storesund J.E."/>
            <person name="Kallscheuer N."/>
            <person name="Luecker S."/>
            <person name="Lage O.M."/>
            <person name="Pohl T."/>
            <person name="Merkel B.J."/>
            <person name="Hornburger P."/>
            <person name="Mueller R.-W."/>
            <person name="Bruemmer F."/>
            <person name="Labrenz M."/>
            <person name="Spormann A.M."/>
            <person name="Op Den Camp H."/>
            <person name="Overmann J."/>
            <person name="Amann R."/>
            <person name="Jetten M.S.M."/>
            <person name="Mascher T."/>
            <person name="Medema M.H."/>
            <person name="Devos D.P."/>
            <person name="Kaster A.-K."/>
            <person name="Ovreas L."/>
            <person name="Rohde M."/>
            <person name="Galperin M.Y."/>
            <person name="Jogler C."/>
        </authorList>
    </citation>
    <scope>NUCLEOTIDE SEQUENCE [LARGE SCALE GENOMIC DNA]</scope>
    <source>
        <strain evidence="5 6">Pan54</strain>
    </source>
</reference>
<dbReference type="InterPro" id="IPR015890">
    <property type="entry name" value="Chorismate_C"/>
</dbReference>
<feature type="domain" description="Anthranilate synthase component I N-terminal" evidence="4">
    <location>
        <begin position="12"/>
        <end position="138"/>
    </location>
</feature>
<proteinExistence type="predicted"/>
<feature type="domain" description="Chorismate-utilising enzyme C-terminal" evidence="3">
    <location>
        <begin position="188"/>
        <end position="442"/>
    </location>
</feature>
<dbReference type="PANTHER" id="PTHR11236">
    <property type="entry name" value="AMINOBENZOATE/ANTHRANILATE SYNTHASE"/>
    <property type="match status" value="1"/>
</dbReference>
<sequence>MSLERVPLKLKLSPVEALTQLSDEPWPVLLESARFEKTRGRYSYLTADPVKTWKLDQAEFGSDPFAEIRLLSAQYSRPAEAGLPPFCSGFLGLLSYELGHAFEKLPTVPRDEFTTPAMAVGLYDWSLCWDHLTNETFLIRDHSLQSASKSDTESRWQRLLQKLKNGNASIEQFPTPSPRTIEPTSAERERFLNSAQRVLEYIRAGDIYQANLSRKIEYEFDGSALDLYRQIRILNPAPFAAYFQPVDDFAVVSASPEQFLQVNNRQVCTRPIKGTRPRWAAGDLDLYQGLALQASEKDRAENTMIVDLLRNDISRVCKTGSVKVPRWCELETFAKVHHLVSEVTGELQDDADIWDLFAATFPGGSITGAPKIRAMQIISELEQSTRGAYCGSLFAADLSGSLQSSLLIRTLTWKPGQVQVPVGGGIVADSVPEIEFSETVHKSAGLIASPMNHLTTEA</sequence>
<dbReference type="GO" id="GO:0009396">
    <property type="term" value="P:folic acid-containing compound biosynthetic process"/>
    <property type="evidence" value="ECO:0007669"/>
    <property type="project" value="InterPro"/>
</dbReference>
<evidence type="ECO:0000259" key="3">
    <source>
        <dbReference type="Pfam" id="PF00425"/>
    </source>
</evidence>
<dbReference type="InterPro" id="IPR005802">
    <property type="entry name" value="ADC_synth_comp_1"/>
</dbReference>
<dbReference type="GO" id="GO:0000162">
    <property type="term" value="P:L-tryptophan biosynthetic process"/>
    <property type="evidence" value="ECO:0007669"/>
    <property type="project" value="TreeGrafter"/>
</dbReference>
<protein>
    <recommendedName>
        <fullName evidence="1">aminodeoxychorismate synthase</fullName>
        <ecNumber evidence="1">2.6.1.85</ecNumber>
    </recommendedName>
</protein>
<dbReference type="InterPro" id="IPR019999">
    <property type="entry name" value="Anth_synth_I-like"/>
</dbReference>
<dbReference type="RefSeq" id="WP_165441920.1">
    <property type="nucleotide sequence ID" value="NZ_SJPG01000001.1"/>
</dbReference>
<dbReference type="PRINTS" id="PR00095">
    <property type="entry name" value="ANTSNTHASEI"/>
</dbReference>
<dbReference type="NCBIfam" id="TIGR00553">
    <property type="entry name" value="pabB"/>
    <property type="match status" value="1"/>
</dbReference>
<dbReference type="InterPro" id="IPR006805">
    <property type="entry name" value="Anth_synth_I_N"/>
</dbReference>
<organism evidence="5 6">
    <name type="scientific">Rubinisphaera italica</name>
    <dbReference type="NCBI Taxonomy" id="2527969"/>
    <lineage>
        <taxon>Bacteria</taxon>
        <taxon>Pseudomonadati</taxon>
        <taxon>Planctomycetota</taxon>
        <taxon>Planctomycetia</taxon>
        <taxon>Planctomycetales</taxon>
        <taxon>Planctomycetaceae</taxon>
        <taxon>Rubinisphaera</taxon>
    </lineage>
</organism>
<dbReference type="Proteomes" id="UP000316095">
    <property type="component" value="Unassembled WGS sequence"/>
</dbReference>
<dbReference type="InterPro" id="IPR005801">
    <property type="entry name" value="ADC_synthase"/>
</dbReference>
<dbReference type="GO" id="GO:0046820">
    <property type="term" value="F:4-amino-4-deoxychorismate synthase activity"/>
    <property type="evidence" value="ECO:0007669"/>
    <property type="project" value="UniProtKB-EC"/>
</dbReference>
<evidence type="ECO:0000256" key="1">
    <source>
        <dbReference type="ARBA" id="ARBA00013139"/>
    </source>
</evidence>
<evidence type="ECO:0000313" key="6">
    <source>
        <dbReference type="Proteomes" id="UP000316095"/>
    </source>
</evidence>
<name>A0A5C5XKP4_9PLAN</name>
<accession>A0A5C5XKP4</accession>
<evidence type="ECO:0000256" key="2">
    <source>
        <dbReference type="ARBA" id="ARBA00022679"/>
    </source>
</evidence>
<dbReference type="PANTHER" id="PTHR11236:SF50">
    <property type="entry name" value="AMINODEOXYCHORISMATE SYNTHASE COMPONENT 1"/>
    <property type="match status" value="1"/>
</dbReference>
<evidence type="ECO:0000313" key="5">
    <source>
        <dbReference type="EMBL" id="TWT63796.1"/>
    </source>
</evidence>
<dbReference type="EC" id="2.6.1.85" evidence="1"/>
<gene>
    <name evidence="5" type="primary">pabB</name>
    <name evidence="5" type="ORF">Pan54_45550</name>
</gene>
<keyword evidence="6" id="KW-1185">Reference proteome</keyword>
<comment type="caution">
    <text evidence="5">The sequence shown here is derived from an EMBL/GenBank/DDBJ whole genome shotgun (WGS) entry which is preliminary data.</text>
</comment>
<dbReference type="EMBL" id="SJPG01000001">
    <property type="protein sequence ID" value="TWT63796.1"/>
    <property type="molecule type" value="Genomic_DNA"/>
</dbReference>
<dbReference type="Pfam" id="PF04715">
    <property type="entry name" value="Anth_synt_I_N"/>
    <property type="match status" value="1"/>
</dbReference>
<dbReference type="AlphaFoldDB" id="A0A5C5XKP4"/>
<evidence type="ECO:0000259" key="4">
    <source>
        <dbReference type="Pfam" id="PF04715"/>
    </source>
</evidence>
<dbReference type="Gene3D" id="3.60.120.10">
    <property type="entry name" value="Anthranilate synthase"/>
    <property type="match status" value="1"/>
</dbReference>
<keyword evidence="5" id="KW-0032">Aminotransferase</keyword>
<keyword evidence="2 5" id="KW-0808">Transferase</keyword>
<dbReference type="Pfam" id="PF00425">
    <property type="entry name" value="Chorismate_bind"/>
    <property type="match status" value="1"/>
</dbReference>